<dbReference type="PANTHER" id="PTHR37481">
    <property type="entry name" value="LIPOPOLYSACCHARIDE EXPORT SYSTEM PROTEIN LPTC"/>
    <property type="match status" value="1"/>
</dbReference>
<dbReference type="InterPro" id="IPR010664">
    <property type="entry name" value="LipoPS_assembly_LptC-rel"/>
</dbReference>
<evidence type="ECO:0000256" key="3">
    <source>
        <dbReference type="ARBA" id="ARBA00022692"/>
    </source>
</evidence>
<reference evidence="6" key="1">
    <citation type="journal article" date="2020" name="mSystems">
        <title>Genome- and Community-Level Interaction Insights into Carbon Utilization and Element Cycling Functions of Hydrothermarchaeota in Hydrothermal Sediment.</title>
        <authorList>
            <person name="Zhou Z."/>
            <person name="Liu Y."/>
            <person name="Xu W."/>
            <person name="Pan J."/>
            <person name="Luo Z.H."/>
            <person name="Li M."/>
        </authorList>
    </citation>
    <scope>NUCLEOTIDE SEQUENCE [LARGE SCALE GENOMIC DNA]</scope>
    <source>
        <strain evidence="6">SpSt-265</strain>
        <strain evidence="7">SpSt-465</strain>
    </source>
</reference>
<keyword evidence="3" id="KW-0812">Transmembrane</keyword>
<dbReference type="GO" id="GO:0015221">
    <property type="term" value="F:lipopolysaccharide transmembrane transporter activity"/>
    <property type="evidence" value="ECO:0007669"/>
    <property type="project" value="InterPro"/>
</dbReference>
<dbReference type="GO" id="GO:0017089">
    <property type="term" value="F:glycolipid transfer activity"/>
    <property type="evidence" value="ECO:0007669"/>
    <property type="project" value="TreeGrafter"/>
</dbReference>
<keyword evidence="5" id="KW-0472">Membrane</keyword>
<dbReference type="Gene3D" id="2.60.450.10">
    <property type="entry name" value="Lipopolysaccharide (LPS) transport protein A like domain"/>
    <property type="match status" value="1"/>
</dbReference>
<dbReference type="NCBIfam" id="TIGR04409">
    <property type="entry name" value="LptC_YrbK"/>
    <property type="match status" value="1"/>
</dbReference>
<dbReference type="GO" id="GO:0030288">
    <property type="term" value="C:outer membrane-bounded periplasmic space"/>
    <property type="evidence" value="ECO:0007669"/>
    <property type="project" value="TreeGrafter"/>
</dbReference>
<dbReference type="InterPro" id="IPR026265">
    <property type="entry name" value="LptC"/>
</dbReference>
<keyword evidence="1" id="KW-1003">Cell membrane</keyword>
<dbReference type="EMBL" id="DSTU01000004">
    <property type="protein sequence ID" value="HFJ53554.1"/>
    <property type="molecule type" value="Genomic_DNA"/>
</dbReference>
<evidence type="ECO:0000313" key="6">
    <source>
        <dbReference type="EMBL" id="HEA87715.1"/>
    </source>
</evidence>
<gene>
    <name evidence="6" type="primary">lptC</name>
    <name evidence="6" type="ORF">ENP94_06905</name>
    <name evidence="7" type="ORF">ENS16_02555</name>
</gene>
<organism evidence="6">
    <name type="scientific">candidate division WOR-3 bacterium</name>
    <dbReference type="NCBI Taxonomy" id="2052148"/>
    <lineage>
        <taxon>Bacteria</taxon>
        <taxon>Bacteria division WOR-3</taxon>
    </lineage>
</organism>
<dbReference type="PANTHER" id="PTHR37481:SF1">
    <property type="entry name" value="LIPOPOLYSACCHARIDE EXPORT SYSTEM PROTEIN LPTC"/>
    <property type="match status" value="1"/>
</dbReference>
<dbReference type="EMBL" id="DSLG01000008">
    <property type="protein sequence ID" value="HEA87715.1"/>
    <property type="molecule type" value="Genomic_DNA"/>
</dbReference>
<dbReference type="AlphaFoldDB" id="A0A7C1ND02"/>
<evidence type="ECO:0000256" key="1">
    <source>
        <dbReference type="ARBA" id="ARBA00022475"/>
    </source>
</evidence>
<name>A0A7C1ND02_UNCW3</name>
<keyword evidence="4" id="KW-1133">Transmembrane helix</keyword>
<proteinExistence type="predicted"/>
<protein>
    <submittedName>
        <fullName evidence="6">LPS export ABC transporter periplasmic protein LptC</fullName>
    </submittedName>
</protein>
<dbReference type="GO" id="GO:0005886">
    <property type="term" value="C:plasma membrane"/>
    <property type="evidence" value="ECO:0007669"/>
    <property type="project" value="InterPro"/>
</dbReference>
<comment type="caution">
    <text evidence="6">The sequence shown here is derived from an EMBL/GenBank/DDBJ whole genome shotgun (WGS) entry which is preliminary data.</text>
</comment>
<dbReference type="Pfam" id="PF06835">
    <property type="entry name" value="LptC"/>
    <property type="match status" value="1"/>
</dbReference>
<sequence length="242" mass="26654">MRLQCETRILLLGSRTSAGAGFSTRKSRGVYPGTASDGAGTAGRMDILGKGWGDFLKMSLVDQVKFFSATCCKVLYLSLLLFGGCKEEDGGFESYKLPNQVVRDFELDESVSGRRLYRLSARLATVWEDESRIDVETLEVIFYGYDEQPYSRLVADAGTVWIRGEDLVARGHVFVITGDSMTLRTDSLAWSNSRRLIHTQAGIVIETSQGQIAGTGLVADAQLNKIEILSEVHGSSNYEFEP</sequence>
<accession>A0A7C1ND02</accession>
<keyword evidence="2" id="KW-0997">Cell inner membrane</keyword>
<evidence type="ECO:0000256" key="5">
    <source>
        <dbReference type="ARBA" id="ARBA00023136"/>
    </source>
</evidence>
<evidence type="ECO:0000313" key="7">
    <source>
        <dbReference type="EMBL" id="HFJ53554.1"/>
    </source>
</evidence>
<evidence type="ECO:0000256" key="4">
    <source>
        <dbReference type="ARBA" id="ARBA00022989"/>
    </source>
</evidence>
<evidence type="ECO:0000256" key="2">
    <source>
        <dbReference type="ARBA" id="ARBA00022519"/>
    </source>
</evidence>
<dbReference type="InterPro" id="IPR052363">
    <property type="entry name" value="LPS_export_LptC"/>
</dbReference>